<dbReference type="HOGENOM" id="CLU_1394383_0_0_7"/>
<evidence type="ECO:0000259" key="2">
    <source>
        <dbReference type="Pfam" id="PF16561"/>
    </source>
</evidence>
<evidence type="ECO:0000256" key="1">
    <source>
        <dbReference type="SAM" id="Phobius"/>
    </source>
</evidence>
<keyword evidence="3" id="KW-0378">Hydrolase</keyword>
<dbReference type="CDD" id="cd02859">
    <property type="entry name" value="E_set_AMPKbeta_like_N"/>
    <property type="match status" value="1"/>
</dbReference>
<organism evidence="3 4">
    <name type="scientific">Desulfatibacillum aliphaticivorans</name>
    <dbReference type="NCBI Taxonomy" id="218208"/>
    <lineage>
        <taxon>Bacteria</taxon>
        <taxon>Pseudomonadati</taxon>
        <taxon>Thermodesulfobacteriota</taxon>
        <taxon>Desulfobacteria</taxon>
        <taxon>Desulfobacterales</taxon>
        <taxon>Desulfatibacillaceae</taxon>
        <taxon>Desulfatibacillum</taxon>
    </lineage>
</organism>
<dbReference type="KEGG" id="dal:Dalk_3691"/>
<evidence type="ECO:0000313" key="3">
    <source>
        <dbReference type="EMBL" id="ACL05379.1"/>
    </source>
</evidence>
<dbReference type="SUPFAM" id="SSF81296">
    <property type="entry name" value="E set domains"/>
    <property type="match status" value="1"/>
</dbReference>
<dbReference type="InterPro" id="IPR014756">
    <property type="entry name" value="Ig_E-set"/>
</dbReference>
<sequence>MNLDELLISQFLDDELALKDKLRFLEVLNAQPEYSKEAMALVRQEILLDDAHAGLAPGLEEDAFPAAAICKSSESIRIFKYAGALAAAACLILAVLTTVLYRQEAPPEGTPHRFVLYMPEAKEVSIAGSFNDWTSVPMERAGHNGYWEAVLVLPPGEYRFSYLTDKNKPIADPTILSKERDGFGGMNSILNVARQI</sequence>
<dbReference type="eggNOG" id="COG0296">
    <property type="taxonomic scope" value="Bacteria"/>
</dbReference>
<dbReference type="GO" id="GO:0016787">
    <property type="term" value="F:hydrolase activity"/>
    <property type="evidence" value="ECO:0007669"/>
    <property type="project" value="UniProtKB-KW"/>
</dbReference>
<dbReference type="CAZy" id="CBM48">
    <property type="family name" value="Carbohydrate-Binding Module Family 48"/>
</dbReference>
<dbReference type="InterPro" id="IPR032640">
    <property type="entry name" value="AMPK1_CBM"/>
</dbReference>
<proteinExistence type="predicted"/>
<keyword evidence="1" id="KW-0472">Membrane</keyword>
<keyword evidence="1" id="KW-0812">Transmembrane</keyword>
<keyword evidence="1" id="KW-1133">Transmembrane helix</keyword>
<dbReference type="Pfam" id="PF16561">
    <property type="entry name" value="AMPK1_CBM"/>
    <property type="match status" value="1"/>
</dbReference>
<keyword evidence="4" id="KW-1185">Reference proteome</keyword>
<dbReference type="InterPro" id="IPR013783">
    <property type="entry name" value="Ig-like_fold"/>
</dbReference>
<dbReference type="RefSeq" id="WP_015948433.1">
    <property type="nucleotide sequence ID" value="NC_011768.1"/>
</dbReference>
<protein>
    <submittedName>
        <fullName evidence="3">Glycoside hydrolase family 13 domain protein</fullName>
    </submittedName>
</protein>
<feature type="domain" description="AMP-activated protein kinase glycogen-binding" evidence="2">
    <location>
        <begin position="119"/>
        <end position="193"/>
    </location>
</feature>
<name>B8FLM5_DESAL</name>
<dbReference type="EMBL" id="CP001322">
    <property type="protein sequence ID" value="ACL05379.1"/>
    <property type="molecule type" value="Genomic_DNA"/>
</dbReference>
<reference evidence="3 4" key="1">
    <citation type="journal article" date="2012" name="Environ. Microbiol.">
        <title>The genome sequence of Desulfatibacillum alkenivorans AK-01: a blueprint for anaerobic alkane oxidation.</title>
        <authorList>
            <person name="Callaghan A.V."/>
            <person name="Morris B.E."/>
            <person name="Pereira I.A."/>
            <person name="McInerney M.J."/>
            <person name="Austin R.N."/>
            <person name="Groves J.T."/>
            <person name="Kukor J.J."/>
            <person name="Suflita J.M."/>
            <person name="Young L.Y."/>
            <person name="Zylstra G.J."/>
            <person name="Wawrik B."/>
        </authorList>
    </citation>
    <scope>NUCLEOTIDE SEQUENCE [LARGE SCALE GENOMIC DNA]</scope>
    <source>
        <strain evidence="3 4">AK-01</strain>
    </source>
</reference>
<dbReference type="AlphaFoldDB" id="B8FLM5"/>
<evidence type="ECO:0000313" key="4">
    <source>
        <dbReference type="Proteomes" id="UP000000739"/>
    </source>
</evidence>
<accession>B8FLM5</accession>
<feature type="transmembrane region" description="Helical" evidence="1">
    <location>
        <begin position="81"/>
        <end position="101"/>
    </location>
</feature>
<gene>
    <name evidence="3" type="ordered locus">Dalk_3691</name>
</gene>
<dbReference type="Proteomes" id="UP000000739">
    <property type="component" value="Chromosome"/>
</dbReference>
<dbReference type="Gene3D" id="2.60.40.10">
    <property type="entry name" value="Immunoglobulins"/>
    <property type="match status" value="1"/>
</dbReference>